<dbReference type="EMBL" id="CP001339">
    <property type="protein sequence ID" value="ACL74246.1"/>
    <property type="molecule type" value="Genomic_DNA"/>
</dbReference>
<gene>
    <name evidence="3" type="ordered locus">Tgr7_3177</name>
</gene>
<evidence type="ECO:0000313" key="3">
    <source>
        <dbReference type="EMBL" id="ACL74246.1"/>
    </source>
</evidence>
<dbReference type="PANTHER" id="PTHR39339">
    <property type="entry name" value="SLR1444 PROTEIN"/>
    <property type="match status" value="1"/>
</dbReference>
<feature type="compositionally biased region" description="Pro residues" evidence="1">
    <location>
        <begin position="355"/>
        <end position="364"/>
    </location>
</feature>
<dbReference type="InterPro" id="IPR038186">
    <property type="entry name" value="CHAD_dom_sf"/>
</dbReference>
<reference evidence="3 4" key="1">
    <citation type="journal article" date="2011" name="Stand. Genomic Sci.">
        <title>Complete genome sequence of 'Thioalkalivibrio sulfidophilus' HL-EbGr7.</title>
        <authorList>
            <person name="Muyzer G."/>
            <person name="Sorokin D.Y."/>
            <person name="Mavromatis K."/>
            <person name="Lapidus A."/>
            <person name="Clum A."/>
            <person name="Ivanova N."/>
            <person name="Pati A."/>
            <person name="d'Haeseleer P."/>
            <person name="Woyke T."/>
            <person name="Kyrpides N.C."/>
        </authorList>
    </citation>
    <scope>NUCLEOTIDE SEQUENCE [LARGE SCALE GENOMIC DNA]</scope>
    <source>
        <strain evidence="3 4">HL-EbGR7</strain>
    </source>
</reference>
<dbReference type="PROSITE" id="PS51708">
    <property type="entry name" value="CHAD"/>
    <property type="match status" value="1"/>
</dbReference>
<feature type="region of interest" description="Disordered" evidence="1">
    <location>
        <begin position="340"/>
        <end position="364"/>
    </location>
</feature>
<protein>
    <recommendedName>
        <fullName evidence="2">CHAD domain-containing protein</fullName>
    </recommendedName>
</protein>
<dbReference type="eggNOG" id="COG5607">
    <property type="taxonomic scope" value="Bacteria"/>
</dbReference>
<dbReference type="AlphaFoldDB" id="B8GQM2"/>
<dbReference type="STRING" id="396588.Tgr7_3177"/>
<keyword evidence="4" id="KW-1185">Reference proteome</keyword>
<dbReference type="Proteomes" id="UP000002383">
    <property type="component" value="Chromosome"/>
</dbReference>
<dbReference type="Gene3D" id="1.40.20.10">
    <property type="entry name" value="CHAD domain"/>
    <property type="match status" value="1"/>
</dbReference>
<evidence type="ECO:0000256" key="1">
    <source>
        <dbReference type="SAM" id="MobiDB-lite"/>
    </source>
</evidence>
<evidence type="ECO:0000313" key="4">
    <source>
        <dbReference type="Proteomes" id="UP000002383"/>
    </source>
</evidence>
<feature type="domain" description="CHAD" evidence="2">
    <location>
        <begin position="22"/>
        <end position="300"/>
    </location>
</feature>
<dbReference type="Pfam" id="PF05235">
    <property type="entry name" value="CHAD"/>
    <property type="match status" value="1"/>
</dbReference>
<dbReference type="HOGENOM" id="CLU_844033_0_0_6"/>
<name>B8GQM2_THISH</name>
<dbReference type="PANTHER" id="PTHR39339:SF1">
    <property type="entry name" value="CHAD DOMAIN-CONTAINING PROTEIN"/>
    <property type="match status" value="1"/>
</dbReference>
<accession>B8GQM2</accession>
<proteinExistence type="predicted"/>
<sequence>MTVMSRDDDPIPESTMTSPLATQPVTLAVRQLAAGHLEAAAAACRRLKDPADTEALHDFRVALRRLRSLTRAYKPYIRDCLPKKLRRRVKDLAAGTGIARDTEVQLAWLNDQRGQARSHERPGYMWIIRRLEARLDEEYQDIRENLPGRFERLHERIATRLALDYDDSSPSLGEVAADLLLETGEEFRAHLELVHGQADEDEIHQARITAKRLRYLLEPLAPELDNGQDLVRELKALQDIMGEIHDTQVLGAELSQAAEEAGAARMKRLIDLSLRLPHDDPQVEAARRSDERPGLVSLARDLQEREQDLINRLLGRMGEGDLTRFLQHLQVAAEQLRRLVAPEPESDAEADADAPPNPETYPGD</sequence>
<evidence type="ECO:0000259" key="2">
    <source>
        <dbReference type="PROSITE" id="PS51708"/>
    </source>
</evidence>
<dbReference type="InterPro" id="IPR007899">
    <property type="entry name" value="CHAD_dom"/>
</dbReference>
<organism evidence="3 4">
    <name type="scientific">Thioalkalivibrio sulfidiphilus (strain HL-EbGR7)</name>
    <dbReference type="NCBI Taxonomy" id="396588"/>
    <lineage>
        <taxon>Bacteria</taxon>
        <taxon>Pseudomonadati</taxon>
        <taxon>Pseudomonadota</taxon>
        <taxon>Gammaproteobacteria</taxon>
        <taxon>Chromatiales</taxon>
        <taxon>Ectothiorhodospiraceae</taxon>
        <taxon>Thioalkalivibrio</taxon>
    </lineage>
</organism>
<dbReference type="SMART" id="SM00880">
    <property type="entry name" value="CHAD"/>
    <property type="match status" value="1"/>
</dbReference>
<dbReference type="KEGG" id="tgr:Tgr7_3177"/>